<sequence>MEINVKIKENLRIQAFYLFFIITSIQIGVGIMGAPMYIFTEAQQDSWISIIIAFGYLLLVLFVMFRILDQYENADILGIQVDIFGNWLGKILGTFYIIYFAAALLSVILTYIDVVQVFIFPEISSLIIGVLLISLIIYCIYGGLRVIVGVVFIFFFSAHWLLFLLYEPAIRMELDHFQPFFQASFPDLLKGARATSYSFAGFEILLLIYPFIQNKERAKFPTYFGAFWSFGLLLIGTVISIGYFSARQLKELEWAVLSLFKIVSLPFVERFDYIVVAEWMMVALPNMILLMWAITYGIKRMYKVPQKKTLIITSFIYLILIALMSSHNIVIKLTEFVSKIGFWIVYVYPFILLPIVLLKKRWQRKKESESG</sequence>
<dbReference type="Pfam" id="PF03845">
    <property type="entry name" value="Spore_permease"/>
    <property type="match status" value="1"/>
</dbReference>
<feature type="transmembrane region" description="Helical" evidence="8">
    <location>
        <begin position="88"/>
        <end position="112"/>
    </location>
</feature>
<keyword evidence="4" id="KW-0309">Germination</keyword>
<accession>A0A1H1E8B0</accession>
<dbReference type="STRING" id="553311.SAMN05216231_2768"/>
<proteinExistence type="inferred from homology"/>
<feature type="transmembrane region" description="Helical" evidence="8">
    <location>
        <begin position="273"/>
        <end position="298"/>
    </location>
</feature>
<evidence type="ECO:0000256" key="2">
    <source>
        <dbReference type="ARBA" id="ARBA00007998"/>
    </source>
</evidence>
<dbReference type="GO" id="GO:0009847">
    <property type="term" value="P:spore germination"/>
    <property type="evidence" value="ECO:0007669"/>
    <property type="project" value="InterPro"/>
</dbReference>
<evidence type="ECO:0000313" key="10">
    <source>
        <dbReference type="Proteomes" id="UP000199444"/>
    </source>
</evidence>
<feature type="transmembrane region" description="Helical" evidence="8">
    <location>
        <begin position="224"/>
        <end position="244"/>
    </location>
</feature>
<dbReference type="PANTHER" id="PTHR34975">
    <property type="entry name" value="SPORE GERMINATION PROTEIN A2"/>
    <property type="match status" value="1"/>
</dbReference>
<comment type="similarity">
    <text evidence="2">Belongs to the amino acid-polyamine-organocation (APC) superfamily. Spore germination protein (SGP) (TC 2.A.3.9) family.</text>
</comment>
<evidence type="ECO:0000256" key="5">
    <source>
        <dbReference type="ARBA" id="ARBA00022692"/>
    </source>
</evidence>
<organism evidence="9 10">
    <name type="scientific">Virgibacillus salinus</name>
    <dbReference type="NCBI Taxonomy" id="553311"/>
    <lineage>
        <taxon>Bacteria</taxon>
        <taxon>Bacillati</taxon>
        <taxon>Bacillota</taxon>
        <taxon>Bacilli</taxon>
        <taxon>Bacillales</taxon>
        <taxon>Bacillaceae</taxon>
        <taxon>Virgibacillus</taxon>
    </lineage>
</organism>
<dbReference type="Gene3D" id="1.20.1740.10">
    <property type="entry name" value="Amino acid/polyamine transporter I"/>
    <property type="match status" value="1"/>
</dbReference>
<feature type="transmembrane region" description="Helical" evidence="8">
    <location>
        <begin position="16"/>
        <end position="40"/>
    </location>
</feature>
<keyword evidence="3" id="KW-0813">Transport</keyword>
<evidence type="ECO:0000313" key="9">
    <source>
        <dbReference type="EMBL" id="SDQ84923.1"/>
    </source>
</evidence>
<feature type="transmembrane region" description="Helical" evidence="8">
    <location>
        <begin position="310"/>
        <end position="330"/>
    </location>
</feature>
<gene>
    <name evidence="9" type="ORF">SAMN05216231_2768</name>
</gene>
<dbReference type="AlphaFoldDB" id="A0A1H1E8B0"/>
<keyword evidence="10" id="KW-1185">Reference proteome</keyword>
<keyword evidence="5 8" id="KW-0812">Transmembrane</keyword>
<evidence type="ECO:0000256" key="1">
    <source>
        <dbReference type="ARBA" id="ARBA00004141"/>
    </source>
</evidence>
<name>A0A1H1E8B0_9BACI</name>
<comment type="subcellular location">
    <subcellularLocation>
        <location evidence="1">Membrane</location>
        <topology evidence="1">Multi-pass membrane protein</topology>
    </subcellularLocation>
</comment>
<evidence type="ECO:0000256" key="8">
    <source>
        <dbReference type="SAM" id="Phobius"/>
    </source>
</evidence>
<dbReference type="EMBL" id="FNKD01000003">
    <property type="protein sequence ID" value="SDQ84923.1"/>
    <property type="molecule type" value="Genomic_DNA"/>
</dbReference>
<dbReference type="GO" id="GO:0016020">
    <property type="term" value="C:membrane"/>
    <property type="evidence" value="ECO:0007669"/>
    <property type="project" value="UniProtKB-SubCell"/>
</dbReference>
<feature type="transmembrane region" description="Helical" evidence="8">
    <location>
        <begin position="146"/>
        <end position="166"/>
    </location>
</feature>
<feature type="transmembrane region" description="Helical" evidence="8">
    <location>
        <begin position="118"/>
        <end position="139"/>
    </location>
</feature>
<feature type="transmembrane region" description="Helical" evidence="8">
    <location>
        <begin position="194"/>
        <end position="212"/>
    </location>
</feature>
<keyword evidence="6 8" id="KW-1133">Transmembrane helix</keyword>
<keyword evidence="7 8" id="KW-0472">Membrane</keyword>
<dbReference type="NCBIfam" id="TIGR00912">
    <property type="entry name" value="2A0309"/>
    <property type="match status" value="1"/>
</dbReference>
<protein>
    <submittedName>
        <fullName evidence="9">Spore germination protein (Amino acid permease)</fullName>
    </submittedName>
</protein>
<evidence type="ECO:0000256" key="3">
    <source>
        <dbReference type="ARBA" id="ARBA00022448"/>
    </source>
</evidence>
<dbReference type="InterPro" id="IPR004761">
    <property type="entry name" value="Spore_GerAB"/>
</dbReference>
<feature type="transmembrane region" description="Helical" evidence="8">
    <location>
        <begin position="336"/>
        <end position="358"/>
    </location>
</feature>
<dbReference type="RefSeq" id="WP_092493554.1">
    <property type="nucleotide sequence ID" value="NZ_FNKD01000003.1"/>
</dbReference>
<evidence type="ECO:0000256" key="4">
    <source>
        <dbReference type="ARBA" id="ARBA00022544"/>
    </source>
</evidence>
<dbReference type="PANTHER" id="PTHR34975:SF2">
    <property type="entry name" value="SPORE GERMINATION PROTEIN A2"/>
    <property type="match status" value="1"/>
</dbReference>
<dbReference type="Proteomes" id="UP000199444">
    <property type="component" value="Unassembled WGS sequence"/>
</dbReference>
<evidence type="ECO:0000256" key="7">
    <source>
        <dbReference type="ARBA" id="ARBA00023136"/>
    </source>
</evidence>
<reference evidence="9 10" key="1">
    <citation type="submission" date="2016-10" db="EMBL/GenBank/DDBJ databases">
        <authorList>
            <person name="de Groot N.N."/>
        </authorList>
    </citation>
    <scope>NUCLEOTIDE SEQUENCE [LARGE SCALE GENOMIC DNA]</scope>
    <source>
        <strain evidence="9 10">CGMCC 1.10449</strain>
    </source>
</reference>
<evidence type="ECO:0000256" key="6">
    <source>
        <dbReference type="ARBA" id="ARBA00022989"/>
    </source>
</evidence>
<feature type="transmembrane region" description="Helical" evidence="8">
    <location>
        <begin position="46"/>
        <end position="68"/>
    </location>
</feature>